<dbReference type="GO" id="GO:0016787">
    <property type="term" value="F:hydrolase activity"/>
    <property type="evidence" value="ECO:0007669"/>
    <property type="project" value="UniProtKB-KW"/>
</dbReference>
<dbReference type="GO" id="GO:0005829">
    <property type="term" value="C:cytosol"/>
    <property type="evidence" value="ECO:0007669"/>
    <property type="project" value="TreeGrafter"/>
</dbReference>
<evidence type="ECO:0000313" key="8">
    <source>
        <dbReference type="Proteomes" id="UP000256679"/>
    </source>
</evidence>
<sequence length="119" mass="13528">MGRLKQLAPRVGALSGRVTSIGAGPDRLKRRDQLVPWRKWYKTAEWQRLRWDCLASALFTCARCGVIGQSRDLVADHIRPHRGERALFFDPGNLQCLCATCHNRDKQREERAARGTASI</sequence>
<accession>A0A3D8PFK4</accession>
<dbReference type="SMART" id="SM00507">
    <property type="entry name" value="HNHc"/>
    <property type="match status" value="1"/>
</dbReference>
<evidence type="ECO:0000256" key="3">
    <source>
        <dbReference type="ARBA" id="ARBA00038412"/>
    </source>
</evidence>
<evidence type="ECO:0000256" key="2">
    <source>
        <dbReference type="ARBA" id="ARBA00022801"/>
    </source>
</evidence>
<dbReference type="GO" id="GO:0003676">
    <property type="term" value="F:nucleic acid binding"/>
    <property type="evidence" value="ECO:0007669"/>
    <property type="project" value="InterPro"/>
</dbReference>
<evidence type="ECO:0000256" key="5">
    <source>
        <dbReference type="PROSITE-ProRule" id="PRU00042"/>
    </source>
</evidence>
<dbReference type="EMBL" id="QFCQ01000008">
    <property type="protein sequence ID" value="RDW14422.1"/>
    <property type="molecule type" value="Genomic_DNA"/>
</dbReference>
<comment type="similarity">
    <text evidence="3">Belongs to the HNH nuclease family.</text>
</comment>
<dbReference type="Pfam" id="PF01844">
    <property type="entry name" value="HNH"/>
    <property type="match status" value="1"/>
</dbReference>
<evidence type="ECO:0000259" key="6">
    <source>
        <dbReference type="PROSITE" id="PS50157"/>
    </source>
</evidence>
<comment type="caution">
    <text evidence="7">The sequence shown here is derived from an EMBL/GenBank/DDBJ whole genome shotgun (WGS) entry which is preliminary data.</text>
</comment>
<proteinExistence type="inferred from homology"/>
<evidence type="ECO:0000313" key="7">
    <source>
        <dbReference type="EMBL" id="RDW14422.1"/>
    </source>
</evidence>
<organism evidence="7 8">
    <name type="scientific">Paracoccus thiocyanatus</name>
    <dbReference type="NCBI Taxonomy" id="34006"/>
    <lineage>
        <taxon>Bacteria</taxon>
        <taxon>Pseudomonadati</taxon>
        <taxon>Pseudomonadota</taxon>
        <taxon>Alphaproteobacteria</taxon>
        <taxon>Rhodobacterales</taxon>
        <taxon>Paracoccaceae</taxon>
        <taxon>Paracoccus</taxon>
    </lineage>
</organism>
<dbReference type="PANTHER" id="PTHR41286:SF1">
    <property type="entry name" value="HNH NUCLEASE YAJD-RELATED"/>
    <property type="match status" value="1"/>
</dbReference>
<dbReference type="GO" id="GO:0008270">
    <property type="term" value="F:zinc ion binding"/>
    <property type="evidence" value="ECO:0007669"/>
    <property type="project" value="UniProtKB-KW"/>
</dbReference>
<dbReference type="CDD" id="cd00085">
    <property type="entry name" value="HNHc"/>
    <property type="match status" value="1"/>
</dbReference>
<dbReference type="RefSeq" id="WP_115754570.1">
    <property type="nucleotide sequence ID" value="NZ_QFCQ01000008.1"/>
</dbReference>
<evidence type="ECO:0000256" key="4">
    <source>
        <dbReference type="ARBA" id="ARBA00040194"/>
    </source>
</evidence>
<dbReference type="InterPro" id="IPR013087">
    <property type="entry name" value="Znf_C2H2_type"/>
</dbReference>
<feature type="domain" description="C2H2-type" evidence="6">
    <location>
        <begin position="59"/>
        <end position="86"/>
    </location>
</feature>
<protein>
    <recommendedName>
        <fullName evidence="4">Putative HNH nuclease YajD</fullName>
    </recommendedName>
</protein>
<reference evidence="7 8" key="1">
    <citation type="submission" date="2018-05" db="EMBL/GenBank/DDBJ databases">
        <title>Whole genome sequencing of Paracoccus thiocyanatus SST.</title>
        <authorList>
            <person name="Ghosh W."/>
            <person name="Rameez M.J."/>
            <person name="Roy C."/>
        </authorList>
    </citation>
    <scope>NUCLEOTIDE SEQUENCE [LARGE SCALE GENOMIC DNA]</scope>
    <source>
        <strain evidence="7 8">SST</strain>
    </source>
</reference>
<keyword evidence="8" id="KW-1185">Reference proteome</keyword>
<keyword evidence="5" id="KW-0862">Zinc</keyword>
<keyword evidence="2" id="KW-0378">Hydrolase</keyword>
<dbReference type="Gene3D" id="1.10.30.50">
    <property type="match status" value="1"/>
</dbReference>
<dbReference type="InterPro" id="IPR003615">
    <property type="entry name" value="HNH_nuc"/>
</dbReference>
<dbReference type="PANTHER" id="PTHR41286">
    <property type="entry name" value="HNH NUCLEASE YAJD-RELATED"/>
    <property type="match status" value="1"/>
</dbReference>
<keyword evidence="5" id="KW-0863">Zinc-finger</keyword>
<dbReference type="Proteomes" id="UP000256679">
    <property type="component" value="Unassembled WGS sequence"/>
</dbReference>
<dbReference type="GO" id="GO:0004519">
    <property type="term" value="F:endonuclease activity"/>
    <property type="evidence" value="ECO:0007669"/>
    <property type="project" value="UniProtKB-KW"/>
</dbReference>
<keyword evidence="7" id="KW-0255">Endonuclease</keyword>
<name>A0A3D8PFK4_9RHOB</name>
<evidence type="ECO:0000256" key="1">
    <source>
        <dbReference type="ARBA" id="ARBA00022722"/>
    </source>
</evidence>
<dbReference type="InterPro" id="IPR002711">
    <property type="entry name" value="HNH"/>
</dbReference>
<keyword evidence="5" id="KW-0479">Metal-binding</keyword>
<keyword evidence="1" id="KW-0540">Nuclease</keyword>
<dbReference type="AlphaFoldDB" id="A0A3D8PFK4"/>
<dbReference type="PROSITE" id="PS50157">
    <property type="entry name" value="ZINC_FINGER_C2H2_2"/>
    <property type="match status" value="1"/>
</dbReference>
<gene>
    <name evidence="7" type="ORF">DIE28_02645</name>
</gene>